<feature type="transmembrane region" description="Helical" evidence="6">
    <location>
        <begin position="259"/>
        <end position="279"/>
    </location>
</feature>
<comment type="similarity">
    <text evidence="2">Belongs to the TMEM45 family.</text>
</comment>
<comment type="subcellular location">
    <subcellularLocation>
        <location evidence="1">Membrane</location>
        <topology evidence="1">Multi-pass membrane protein</topology>
    </subcellularLocation>
</comment>
<feature type="transmembrane region" description="Helical" evidence="6">
    <location>
        <begin position="113"/>
        <end position="130"/>
    </location>
</feature>
<gene>
    <name evidence="7" type="ORF">CR513_35685</name>
</gene>
<dbReference type="Proteomes" id="UP000257109">
    <property type="component" value="Unassembled WGS sequence"/>
</dbReference>
<keyword evidence="5 6" id="KW-0472">Membrane</keyword>
<dbReference type="OrthoDB" id="551896at2759"/>
<feature type="transmembrane region" description="Helical" evidence="6">
    <location>
        <begin position="173"/>
        <end position="192"/>
    </location>
</feature>
<keyword evidence="4 6" id="KW-1133">Transmembrane helix</keyword>
<evidence type="ECO:0008006" key="9">
    <source>
        <dbReference type="Google" id="ProtNLM"/>
    </source>
</evidence>
<sequence>MPNPLPYETRTTPTLSLVKGGTMLEGHQLLGFGFFVVGLWHLFNHIKLHALCSKSYTPTLWFPTTISRYLELHFIMASCTIFIAMELFIAPIHHQPFDPDGTIPTTHLHNFEHSSMAMTFLVYATFAIVLDRKCSKAQHELTHLLAAIAFTQQFLLIHLHSRDHMGPEGQYHFLLQLVILISLATTIMGIGLPKSFVVCFVRSVSIIFQGVWLMIMGFLLWTPGFQAKGCFMHLEDSDEYVVKCSDDDALHRAISLVNIQFSFLLIGITVFAMSFYLILVTRYGEKLEYVSLIKDEHYREEDGFVKPKGTVHVENNIDVESQSPKKSMQEQV</sequence>
<reference evidence="7" key="1">
    <citation type="submission" date="2018-05" db="EMBL/GenBank/DDBJ databases">
        <title>Draft genome of Mucuna pruriens seed.</title>
        <authorList>
            <person name="Nnadi N.E."/>
            <person name="Vos R."/>
            <person name="Hasami M.H."/>
            <person name="Devisetty U.K."/>
            <person name="Aguiy J.C."/>
        </authorList>
    </citation>
    <scope>NUCLEOTIDE SEQUENCE [LARGE SCALE GENOMIC DNA]</scope>
    <source>
        <strain evidence="7">JCA_2017</strain>
    </source>
</reference>
<dbReference type="InterPro" id="IPR006904">
    <property type="entry name" value="DUF716"/>
</dbReference>
<dbReference type="GO" id="GO:0016020">
    <property type="term" value="C:membrane"/>
    <property type="evidence" value="ECO:0007669"/>
    <property type="project" value="UniProtKB-SubCell"/>
</dbReference>
<evidence type="ECO:0000313" key="8">
    <source>
        <dbReference type="Proteomes" id="UP000257109"/>
    </source>
</evidence>
<evidence type="ECO:0000256" key="6">
    <source>
        <dbReference type="SAM" id="Phobius"/>
    </source>
</evidence>
<dbReference type="EMBL" id="QJKJ01007371">
    <property type="protein sequence ID" value="RDX83387.1"/>
    <property type="molecule type" value="Genomic_DNA"/>
</dbReference>
<evidence type="ECO:0000256" key="5">
    <source>
        <dbReference type="ARBA" id="ARBA00023136"/>
    </source>
</evidence>
<feature type="non-terminal residue" evidence="7">
    <location>
        <position position="1"/>
    </location>
</feature>
<feature type="transmembrane region" description="Helical" evidence="6">
    <location>
        <begin position="199"/>
        <end position="221"/>
    </location>
</feature>
<dbReference type="PANTHER" id="PTHR46285">
    <property type="entry name" value="PROTEINASE INHIBITOR I4, SERPIN (DUF716)-RELATED"/>
    <property type="match status" value="1"/>
</dbReference>
<dbReference type="STRING" id="157652.A0A371FYH1"/>
<keyword evidence="3 6" id="KW-0812">Transmembrane</keyword>
<dbReference type="Pfam" id="PF04819">
    <property type="entry name" value="DUF716"/>
    <property type="match status" value="1"/>
</dbReference>
<comment type="caution">
    <text evidence="7">The sequence shown here is derived from an EMBL/GenBank/DDBJ whole genome shotgun (WGS) entry which is preliminary data.</text>
</comment>
<keyword evidence="8" id="KW-1185">Reference proteome</keyword>
<dbReference type="PANTHER" id="PTHR46285:SF10">
    <property type="entry name" value="T1.3 PROTEIN"/>
    <property type="match status" value="1"/>
</dbReference>
<proteinExistence type="inferred from homology"/>
<evidence type="ECO:0000256" key="3">
    <source>
        <dbReference type="ARBA" id="ARBA00022692"/>
    </source>
</evidence>
<evidence type="ECO:0000256" key="4">
    <source>
        <dbReference type="ARBA" id="ARBA00022989"/>
    </source>
</evidence>
<dbReference type="AlphaFoldDB" id="A0A371FYH1"/>
<feature type="transmembrane region" description="Helical" evidence="6">
    <location>
        <begin position="29"/>
        <end position="48"/>
    </location>
</feature>
<evidence type="ECO:0000313" key="7">
    <source>
        <dbReference type="EMBL" id="RDX83387.1"/>
    </source>
</evidence>
<evidence type="ECO:0000256" key="1">
    <source>
        <dbReference type="ARBA" id="ARBA00004141"/>
    </source>
</evidence>
<name>A0A371FYH1_MUCPR</name>
<feature type="transmembrane region" description="Helical" evidence="6">
    <location>
        <begin position="69"/>
        <end position="93"/>
    </location>
</feature>
<evidence type="ECO:0000256" key="2">
    <source>
        <dbReference type="ARBA" id="ARBA00006948"/>
    </source>
</evidence>
<protein>
    <recommendedName>
        <fullName evidence="9">Transmembrane protein 45B</fullName>
    </recommendedName>
</protein>
<organism evidence="7 8">
    <name type="scientific">Mucuna pruriens</name>
    <name type="common">Velvet bean</name>
    <name type="synonym">Dolichos pruriens</name>
    <dbReference type="NCBI Taxonomy" id="157652"/>
    <lineage>
        <taxon>Eukaryota</taxon>
        <taxon>Viridiplantae</taxon>
        <taxon>Streptophyta</taxon>
        <taxon>Embryophyta</taxon>
        <taxon>Tracheophyta</taxon>
        <taxon>Spermatophyta</taxon>
        <taxon>Magnoliopsida</taxon>
        <taxon>eudicotyledons</taxon>
        <taxon>Gunneridae</taxon>
        <taxon>Pentapetalae</taxon>
        <taxon>rosids</taxon>
        <taxon>fabids</taxon>
        <taxon>Fabales</taxon>
        <taxon>Fabaceae</taxon>
        <taxon>Papilionoideae</taxon>
        <taxon>50 kb inversion clade</taxon>
        <taxon>NPAAA clade</taxon>
        <taxon>indigoferoid/millettioid clade</taxon>
        <taxon>Phaseoleae</taxon>
        <taxon>Mucuna</taxon>
    </lineage>
</organism>
<feature type="transmembrane region" description="Helical" evidence="6">
    <location>
        <begin position="142"/>
        <end position="161"/>
    </location>
</feature>
<accession>A0A371FYH1</accession>